<feature type="transmembrane region" description="Helical" evidence="1">
    <location>
        <begin position="81"/>
        <end position="102"/>
    </location>
</feature>
<dbReference type="GO" id="GO:0070939">
    <property type="term" value="C:Dsl1/NZR complex"/>
    <property type="evidence" value="ECO:0007669"/>
    <property type="project" value="InterPro"/>
</dbReference>
<sequence>MPSPRLPISSPAPDSVHRAELLSHRIDMQTRRGYRRLHLLLRQNPPSLWRHGERGEEHGKGFREELATLAKEVARLETVRVYAAFSMGIAFGLISWVLLSFINVEFLKAPCVRTVMKQCAFGVNSKDIAGKMGVCNSEVKISQIIFDDENKKFEEFRTEWVEKISVVILRGFDARSRDYVKNKKQWQKSEGGWTVKDSDKGPGLSADQNVTGEGLKLLKMDENTVQECMAGEDMVEREWDQAFECK</sequence>
<dbReference type="EMBL" id="JAYMYQ010000004">
    <property type="protein sequence ID" value="KAK7338867.1"/>
    <property type="molecule type" value="Genomic_DNA"/>
</dbReference>
<keyword evidence="1" id="KW-0812">Transmembrane</keyword>
<protein>
    <submittedName>
        <fullName evidence="2">Uncharacterized protein</fullName>
    </submittedName>
</protein>
<dbReference type="GO" id="GO:0006890">
    <property type="term" value="P:retrograde vesicle-mediated transport, Golgi to endoplasmic reticulum"/>
    <property type="evidence" value="ECO:0007669"/>
    <property type="project" value="InterPro"/>
</dbReference>
<keyword evidence="3" id="KW-1185">Reference proteome</keyword>
<reference evidence="2 3" key="1">
    <citation type="submission" date="2024-01" db="EMBL/GenBank/DDBJ databases">
        <title>The genomes of 5 underutilized Papilionoideae crops provide insights into root nodulation and disease resistanc.</title>
        <authorList>
            <person name="Jiang F."/>
        </authorList>
    </citation>
    <scope>NUCLEOTIDE SEQUENCE [LARGE SCALE GENOMIC DNA]</scope>
    <source>
        <strain evidence="2">LVBAO_FW01</strain>
        <tissue evidence="2">Leaves</tissue>
    </source>
</reference>
<dbReference type="AlphaFoldDB" id="A0AAN9QKJ8"/>
<dbReference type="InterPro" id="IPR007528">
    <property type="entry name" value="RINT1_Tip20"/>
</dbReference>
<accession>A0AAN9QKJ8</accession>
<keyword evidence="1" id="KW-0472">Membrane</keyword>
<dbReference type="GO" id="GO:0060628">
    <property type="term" value="P:regulation of ER to Golgi vesicle-mediated transport"/>
    <property type="evidence" value="ECO:0007669"/>
    <property type="project" value="TreeGrafter"/>
</dbReference>
<evidence type="ECO:0000313" key="2">
    <source>
        <dbReference type="EMBL" id="KAK7338867.1"/>
    </source>
</evidence>
<dbReference type="PANTHER" id="PTHR13520">
    <property type="entry name" value="RAD50-INTERACTING PROTEIN 1 RINT-1"/>
    <property type="match status" value="1"/>
</dbReference>
<dbReference type="PANTHER" id="PTHR13520:SF1">
    <property type="entry name" value="RINT1-LIKE PROTEIN MAG2"/>
    <property type="match status" value="1"/>
</dbReference>
<evidence type="ECO:0000313" key="3">
    <source>
        <dbReference type="Proteomes" id="UP001367508"/>
    </source>
</evidence>
<comment type="caution">
    <text evidence="2">The sequence shown here is derived from an EMBL/GenBank/DDBJ whole genome shotgun (WGS) entry which is preliminary data.</text>
</comment>
<proteinExistence type="predicted"/>
<gene>
    <name evidence="2" type="ORF">VNO77_19501</name>
</gene>
<dbReference type="GO" id="GO:0006888">
    <property type="term" value="P:endoplasmic reticulum to Golgi vesicle-mediated transport"/>
    <property type="evidence" value="ECO:0007669"/>
    <property type="project" value="InterPro"/>
</dbReference>
<evidence type="ECO:0000256" key="1">
    <source>
        <dbReference type="SAM" id="Phobius"/>
    </source>
</evidence>
<name>A0AAN9QKJ8_CANGL</name>
<keyword evidence="1" id="KW-1133">Transmembrane helix</keyword>
<dbReference type="Proteomes" id="UP001367508">
    <property type="component" value="Unassembled WGS sequence"/>
</dbReference>
<organism evidence="2 3">
    <name type="scientific">Canavalia gladiata</name>
    <name type="common">Sword bean</name>
    <name type="synonym">Dolichos gladiatus</name>
    <dbReference type="NCBI Taxonomy" id="3824"/>
    <lineage>
        <taxon>Eukaryota</taxon>
        <taxon>Viridiplantae</taxon>
        <taxon>Streptophyta</taxon>
        <taxon>Embryophyta</taxon>
        <taxon>Tracheophyta</taxon>
        <taxon>Spermatophyta</taxon>
        <taxon>Magnoliopsida</taxon>
        <taxon>eudicotyledons</taxon>
        <taxon>Gunneridae</taxon>
        <taxon>Pentapetalae</taxon>
        <taxon>rosids</taxon>
        <taxon>fabids</taxon>
        <taxon>Fabales</taxon>
        <taxon>Fabaceae</taxon>
        <taxon>Papilionoideae</taxon>
        <taxon>50 kb inversion clade</taxon>
        <taxon>NPAAA clade</taxon>
        <taxon>indigoferoid/millettioid clade</taxon>
        <taxon>Phaseoleae</taxon>
        <taxon>Canavalia</taxon>
    </lineage>
</organism>